<keyword evidence="5" id="KW-0560">Oxidoreductase</keyword>
<comment type="caution">
    <text evidence="10">The sequence shown here is derived from an EMBL/GenBank/DDBJ whole genome shotgun (WGS) entry which is preliminary data.</text>
</comment>
<dbReference type="PROSITE" id="PS51850">
    <property type="entry name" value="KARI_N"/>
    <property type="match status" value="1"/>
</dbReference>
<comment type="similarity">
    <text evidence="3">Belongs to the ketol-acid reductoisomerase family.</text>
</comment>
<dbReference type="InterPro" id="IPR036291">
    <property type="entry name" value="NAD(P)-bd_dom_sf"/>
</dbReference>
<evidence type="ECO:0000256" key="1">
    <source>
        <dbReference type="ARBA" id="ARBA00004864"/>
    </source>
</evidence>
<protein>
    <recommendedName>
        <fullName evidence="8">Acetohydroxy-acid reductoisomerase</fullName>
    </recommendedName>
    <alternativeName>
        <fullName evidence="7">Alpha-keto-beta-hydroxylacyl reductoisomerase</fullName>
    </alternativeName>
</protein>
<reference evidence="10 11" key="1">
    <citation type="submission" date="2016-07" db="EMBL/GenBank/DDBJ databases">
        <title>Pervasive Adenine N6-methylation of Active Genes in Fungi.</title>
        <authorList>
            <consortium name="DOE Joint Genome Institute"/>
            <person name="Mondo S.J."/>
            <person name="Dannebaum R.O."/>
            <person name="Kuo R.C."/>
            <person name="Labutti K."/>
            <person name="Haridas S."/>
            <person name="Kuo A."/>
            <person name="Salamov A."/>
            <person name="Ahrendt S.R."/>
            <person name="Lipzen A."/>
            <person name="Sullivan W."/>
            <person name="Andreopoulos W.B."/>
            <person name="Clum A."/>
            <person name="Lindquist E."/>
            <person name="Daum C."/>
            <person name="Ramamoorthy G.K."/>
            <person name="Gryganskyi A."/>
            <person name="Culley D."/>
            <person name="Magnuson J.K."/>
            <person name="James T.Y."/>
            <person name="O'Malley M.A."/>
            <person name="Stajich J.E."/>
            <person name="Spatafora J.W."/>
            <person name="Visel A."/>
            <person name="Grigoriev I.V."/>
        </authorList>
    </citation>
    <scope>NUCLEOTIDE SEQUENCE [LARGE SCALE GENOMIC DNA]</scope>
    <source>
        <strain evidence="10 11">NRRL 2496</strain>
    </source>
</reference>
<dbReference type="OrthoDB" id="5411533at2759"/>
<evidence type="ECO:0000256" key="8">
    <source>
        <dbReference type="ARBA" id="ARBA00030593"/>
    </source>
</evidence>
<dbReference type="GO" id="GO:0009097">
    <property type="term" value="P:isoleucine biosynthetic process"/>
    <property type="evidence" value="ECO:0007669"/>
    <property type="project" value="UniProtKB-UniPathway"/>
</dbReference>
<keyword evidence="6" id="KW-0100">Branched-chain amino acid biosynthesis</keyword>
<dbReference type="PANTHER" id="PTHR21371:SF1">
    <property type="entry name" value="KETOL-ACID REDUCTOISOMERASE, MITOCHONDRIAL"/>
    <property type="match status" value="1"/>
</dbReference>
<evidence type="ECO:0000256" key="2">
    <source>
        <dbReference type="ARBA" id="ARBA00004885"/>
    </source>
</evidence>
<evidence type="ECO:0000313" key="10">
    <source>
        <dbReference type="EMBL" id="ORY93257.1"/>
    </source>
</evidence>
<dbReference type="Gene3D" id="6.10.240.10">
    <property type="match status" value="1"/>
</dbReference>
<dbReference type="EMBL" id="MCGN01000009">
    <property type="protein sequence ID" value="ORY93257.1"/>
    <property type="molecule type" value="Genomic_DNA"/>
</dbReference>
<dbReference type="Proteomes" id="UP000242180">
    <property type="component" value="Unassembled WGS sequence"/>
</dbReference>
<evidence type="ECO:0000256" key="4">
    <source>
        <dbReference type="ARBA" id="ARBA00022605"/>
    </source>
</evidence>
<name>A0A1X2H4E8_SYNRA</name>
<keyword evidence="4" id="KW-0028">Amino-acid biosynthesis</keyword>
<dbReference type="UniPathway" id="UPA00047">
    <property type="reaction ID" value="UER00056"/>
</dbReference>
<dbReference type="PANTHER" id="PTHR21371">
    <property type="entry name" value="KETOL-ACID REDUCTOISOMERASE, MITOCHONDRIAL"/>
    <property type="match status" value="1"/>
</dbReference>
<dbReference type="InterPro" id="IPR013023">
    <property type="entry name" value="KARI"/>
</dbReference>
<dbReference type="UniPathway" id="UPA00049">
    <property type="reaction ID" value="UER00060"/>
</dbReference>
<feature type="domain" description="KARI N-terminal Rossmann" evidence="9">
    <location>
        <begin position="5"/>
        <end position="185"/>
    </location>
</feature>
<evidence type="ECO:0000256" key="3">
    <source>
        <dbReference type="ARBA" id="ARBA00010318"/>
    </source>
</evidence>
<comment type="pathway">
    <text evidence="2">Amino-acid biosynthesis; L-isoleucine biosynthesis; L-isoleucine from 2-oxobutanoate: step 2/4.</text>
</comment>
<evidence type="ECO:0000256" key="5">
    <source>
        <dbReference type="ARBA" id="ARBA00023002"/>
    </source>
</evidence>
<dbReference type="OMA" id="PRVFNEQ"/>
<dbReference type="Gene3D" id="3.40.50.720">
    <property type="entry name" value="NAD(P)-binding Rossmann-like Domain"/>
    <property type="match status" value="1"/>
</dbReference>
<dbReference type="SUPFAM" id="SSF51735">
    <property type="entry name" value="NAD(P)-binding Rossmann-fold domains"/>
    <property type="match status" value="1"/>
</dbReference>
<gene>
    <name evidence="10" type="ORF">BCR43DRAFT_496592</name>
</gene>
<comment type="pathway">
    <text evidence="1">Amino-acid biosynthesis; L-valine biosynthesis; L-valine from pyruvate: step 2/4.</text>
</comment>
<dbReference type="AlphaFoldDB" id="A0A1X2H4E8"/>
<proteinExistence type="inferred from homology"/>
<accession>A0A1X2H4E8</accession>
<dbReference type="Pfam" id="PF07991">
    <property type="entry name" value="KARI_N"/>
    <property type="match status" value="1"/>
</dbReference>
<dbReference type="SUPFAM" id="SSF48179">
    <property type="entry name" value="6-phosphogluconate dehydrogenase C-terminal domain-like"/>
    <property type="match status" value="1"/>
</dbReference>
<organism evidence="10 11">
    <name type="scientific">Syncephalastrum racemosum</name>
    <name type="common">Filamentous fungus</name>
    <dbReference type="NCBI Taxonomy" id="13706"/>
    <lineage>
        <taxon>Eukaryota</taxon>
        <taxon>Fungi</taxon>
        <taxon>Fungi incertae sedis</taxon>
        <taxon>Mucoromycota</taxon>
        <taxon>Mucoromycotina</taxon>
        <taxon>Mucoromycetes</taxon>
        <taxon>Mucorales</taxon>
        <taxon>Syncephalastraceae</taxon>
        <taxon>Syncephalastrum</taxon>
    </lineage>
</organism>
<dbReference type="InterPro" id="IPR008927">
    <property type="entry name" value="6-PGluconate_DH-like_C_sf"/>
</dbReference>
<feature type="non-terminal residue" evidence="10">
    <location>
        <position position="329"/>
    </location>
</feature>
<keyword evidence="11" id="KW-1185">Reference proteome</keyword>
<dbReference type="InParanoid" id="A0A1X2H4E8"/>
<dbReference type="InterPro" id="IPR000506">
    <property type="entry name" value="KARI_C"/>
</dbReference>
<evidence type="ECO:0000313" key="11">
    <source>
        <dbReference type="Proteomes" id="UP000242180"/>
    </source>
</evidence>
<dbReference type="Pfam" id="PF01450">
    <property type="entry name" value="KARI_C"/>
    <property type="match status" value="1"/>
</dbReference>
<dbReference type="GO" id="GO:0004455">
    <property type="term" value="F:ketol-acid reductoisomerase activity"/>
    <property type="evidence" value="ECO:0007669"/>
    <property type="project" value="InterPro"/>
</dbReference>
<evidence type="ECO:0000256" key="6">
    <source>
        <dbReference type="ARBA" id="ARBA00023304"/>
    </source>
</evidence>
<sequence length="329" mass="36001">MTASVKVYHDSDADLSIVQNKRVTFVGFGNQGAAQAQNLRDSGVKSITIGNRDDEYKPRAIEAGFEVKSISESVKDAEVIFLLIPDEVQKEVWNEQIKDNVAHNSLLVVASGYSVAFNLLDIPATMDVVMVAPRMIGAGVRDRFVAKEPYPCFVSVEKDATGKAQEIALSCSRAIGATLGGAVSSSCREEAAIDLFAEQALWPAINTCFREAFSVLSAAGFSEEAILHDMYLSKEPSEVFERAATVGFFRQLKYHSPTSQFGQLRGTKNSDGKALHAQFEKVLHKDILSGEFAKFWSDPKGSGSQELEQLWKESESEPISLAEKKIGLH</sequence>
<evidence type="ECO:0000259" key="9">
    <source>
        <dbReference type="PROSITE" id="PS51850"/>
    </source>
</evidence>
<dbReference type="InterPro" id="IPR013116">
    <property type="entry name" value="KARI_N"/>
</dbReference>
<dbReference type="STRING" id="13706.A0A1X2H4E8"/>
<evidence type="ECO:0000256" key="7">
    <source>
        <dbReference type="ARBA" id="ARBA00030209"/>
    </source>
</evidence>
<dbReference type="GO" id="GO:0009099">
    <property type="term" value="P:L-valine biosynthetic process"/>
    <property type="evidence" value="ECO:0007669"/>
    <property type="project" value="UniProtKB-UniPathway"/>
</dbReference>